<organism evidence="2">
    <name type="scientific">freshwater metagenome</name>
    <dbReference type="NCBI Taxonomy" id="449393"/>
    <lineage>
        <taxon>unclassified sequences</taxon>
        <taxon>metagenomes</taxon>
        <taxon>ecological metagenomes</taxon>
    </lineage>
</organism>
<dbReference type="InterPro" id="IPR002109">
    <property type="entry name" value="Glutaredoxin"/>
</dbReference>
<dbReference type="InterPro" id="IPR036249">
    <property type="entry name" value="Thioredoxin-like_sf"/>
</dbReference>
<dbReference type="AlphaFoldDB" id="A0A6J7FHP2"/>
<name>A0A6J7FHP2_9ZZZZ</name>
<evidence type="ECO:0000313" key="2">
    <source>
        <dbReference type="EMBL" id="CAB4894861.1"/>
    </source>
</evidence>
<reference evidence="2" key="1">
    <citation type="submission" date="2020-05" db="EMBL/GenBank/DDBJ databases">
        <authorList>
            <person name="Chiriac C."/>
            <person name="Salcher M."/>
            <person name="Ghai R."/>
            <person name="Kavagutti S V."/>
        </authorList>
    </citation>
    <scope>NUCLEOTIDE SEQUENCE</scope>
</reference>
<protein>
    <submittedName>
        <fullName evidence="2">Unannotated protein</fullName>
    </submittedName>
</protein>
<accession>A0A6J7FHP2</accession>
<dbReference type="EMBL" id="CAFBMB010000034">
    <property type="protein sequence ID" value="CAB4894861.1"/>
    <property type="molecule type" value="Genomic_DNA"/>
</dbReference>
<dbReference type="PROSITE" id="PS51354">
    <property type="entry name" value="GLUTAREDOXIN_2"/>
    <property type="match status" value="1"/>
</dbReference>
<proteinExistence type="predicted"/>
<dbReference type="Gene3D" id="3.40.30.10">
    <property type="entry name" value="Glutaredoxin"/>
    <property type="match status" value="1"/>
</dbReference>
<evidence type="ECO:0000259" key="1">
    <source>
        <dbReference type="Pfam" id="PF00462"/>
    </source>
</evidence>
<feature type="domain" description="Glutaredoxin" evidence="1">
    <location>
        <begin position="9"/>
        <end position="66"/>
    </location>
</feature>
<dbReference type="SUPFAM" id="SSF52833">
    <property type="entry name" value="Thioredoxin-like"/>
    <property type="match status" value="1"/>
</dbReference>
<dbReference type="CDD" id="cd02976">
    <property type="entry name" value="NrdH"/>
    <property type="match status" value="1"/>
</dbReference>
<sequence>MSYHETDRITMFGAAWCGDCRRSKTLLDTLGVDYDYIDLEAVEDAAAEAEAIAGRKSIPVIAFPDGSHQVEPSDPDLHAKLTALGAL</sequence>
<dbReference type="Pfam" id="PF00462">
    <property type="entry name" value="Glutaredoxin"/>
    <property type="match status" value="1"/>
</dbReference>
<gene>
    <name evidence="2" type="ORF">UFOPK3516_00631</name>
</gene>